<evidence type="ECO:0000313" key="10">
    <source>
        <dbReference type="EMBL" id="JAT72045.1"/>
    </source>
</evidence>
<comment type="subcellular location">
    <subcellularLocation>
        <location evidence="1">Membrane</location>
        <topology evidence="1">Multi-pass membrane protein</topology>
    </subcellularLocation>
</comment>
<feature type="transmembrane region" description="Helical" evidence="7">
    <location>
        <begin position="180"/>
        <end position="197"/>
    </location>
</feature>
<accession>A0A1D1ZZ89</accession>
<evidence type="ECO:0000256" key="1">
    <source>
        <dbReference type="ARBA" id="ARBA00004141"/>
    </source>
</evidence>
<dbReference type="SFLD" id="SFLDG01168">
    <property type="entry name" value="Ferric_reductase_subgroup_(FRE"/>
    <property type="match status" value="1"/>
</dbReference>
<organism evidence="10">
    <name type="scientific">Auxenochlorella protothecoides</name>
    <name type="common">Green microalga</name>
    <name type="synonym">Chlorella protothecoides</name>
    <dbReference type="NCBI Taxonomy" id="3075"/>
    <lineage>
        <taxon>Eukaryota</taxon>
        <taxon>Viridiplantae</taxon>
        <taxon>Chlorophyta</taxon>
        <taxon>core chlorophytes</taxon>
        <taxon>Trebouxiophyceae</taxon>
        <taxon>Chlorellales</taxon>
        <taxon>Chlorellaceae</taxon>
        <taxon>Auxenochlorella</taxon>
    </lineage>
</organism>
<evidence type="ECO:0000256" key="2">
    <source>
        <dbReference type="ARBA" id="ARBA00022692"/>
    </source>
</evidence>
<evidence type="ECO:0000259" key="8">
    <source>
        <dbReference type="Pfam" id="PF01794"/>
    </source>
</evidence>
<feature type="transmembrane region" description="Helical" evidence="7">
    <location>
        <begin position="119"/>
        <end position="138"/>
    </location>
</feature>
<evidence type="ECO:0000256" key="7">
    <source>
        <dbReference type="SAM" id="Phobius"/>
    </source>
</evidence>
<evidence type="ECO:0000256" key="3">
    <source>
        <dbReference type="ARBA" id="ARBA00022989"/>
    </source>
</evidence>
<dbReference type="InterPro" id="IPR039261">
    <property type="entry name" value="FNR_nucleotide-bd"/>
</dbReference>
<feature type="transmembrane region" description="Helical" evidence="7">
    <location>
        <begin position="269"/>
        <end position="291"/>
    </location>
</feature>
<evidence type="ECO:0000259" key="9">
    <source>
        <dbReference type="Pfam" id="PF08022"/>
    </source>
</evidence>
<feature type="transmembrane region" description="Helical" evidence="7">
    <location>
        <begin position="63"/>
        <end position="82"/>
    </location>
</feature>
<dbReference type="GO" id="GO:0005886">
    <property type="term" value="C:plasma membrane"/>
    <property type="evidence" value="ECO:0007669"/>
    <property type="project" value="TreeGrafter"/>
</dbReference>
<keyword evidence="5 7" id="KW-0472">Membrane</keyword>
<proteinExistence type="predicted"/>
<feature type="transmembrane region" description="Helical" evidence="7">
    <location>
        <begin position="341"/>
        <end position="359"/>
    </location>
</feature>
<evidence type="ECO:0000256" key="4">
    <source>
        <dbReference type="ARBA" id="ARBA00023002"/>
    </source>
</evidence>
<name>A0A1D1ZZ89_AUXPR</name>
<sequence>MPSTYLHVDGIARFQTTNVSQLPSHSVMATPGVVTEPHVVSQPGRPAGAYHLAAPYLRSTLKLVTGAGLLFLVYMWCQYFWYEGFEKIYGASMARLGLVYTYGAGLDPPVKSLDMYDSFYILFLWVPLGGGALFMILAQRLPNQAKPGWMRRTQALGRRVMQYQLPPHGFWIKQTGGMSVLDVLMLVIVLLLNLMWFCVGMKNFNDEHAAMRLAGIRTVEEVWQLRLEWAGLYFGVLLFIDVWLLLLPIPQSSFLQDLSGMDYHQMIRWHRWMGHITMIVTTIHGLLYFIFWGITHQFWTMFTDWSKDSSINYLAGSISWFFGLALWLTSMEWCRRGFWEVYYRFHIVCFFGFMFFAYVHYSGSWIYFSPGLLLWFIDLVLRAGSYPNTTTVANCGVSASEEVVTLQIQASKRAHGCPLHDIYLLFPTISRWQWHPFTISHQSPDGVLTVRIKRFGGWTESLLNKLKNREPLPIRASCPQYNAPHRWRQDEVAVVLAGGIASTAVLSVLSDLVARRAQGKATGPRRVFFVWAARHAVEFCVLDLSVAAASMSSDGWLSTSLFYTGKEPLLAANQHEKLDSLEKVSSHGSESGSEPRAGGAAKAKPLTFPRASPFWWNRARRMQPQTTGPWHLAIVTGLVFFGGFVGQALSYSWYGEWQTHYQSLGEALPYNPFFWKQAAVNCIVFCVIALGFPFLVAVFLPNLYRYWRDTRAGSTGEEQMAAFDGVWDPSSMGCELQGQEVVIPGSEAGIPIASGRPDIVAVLQGAAKETGARHIGVYVAGPEPMSRDAQIATCQLNSTKGGAFFDFHKMAGML</sequence>
<evidence type="ECO:0000256" key="6">
    <source>
        <dbReference type="SAM" id="MobiDB-lite"/>
    </source>
</evidence>
<dbReference type="Pfam" id="PF01794">
    <property type="entry name" value="Ferric_reduct"/>
    <property type="match status" value="1"/>
</dbReference>
<dbReference type="InterPro" id="IPR013130">
    <property type="entry name" value="Fe3_Rdtase_TM_dom"/>
</dbReference>
<feature type="domain" description="Ferric oxidoreductase" evidence="8">
    <location>
        <begin position="235"/>
        <end position="356"/>
    </location>
</feature>
<keyword evidence="3 7" id="KW-1133">Transmembrane helix</keyword>
<evidence type="ECO:0008006" key="11">
    <source>
        <dbReference type="Google" id="ProtNLM"/>
    </source>
</evidence>
<keyword evidence="2 7" id="KW-0812">Transmembrane</keyword>
<dbReference type="Pfam" id="PF08022">
    <property type="entry name" value="FAD_binding_8"/>
    <property type="match status" value="1"/>
</dbReference>
<feature type="transmembrane region" description="Helical" evidence="7">
    <location>
        <begin position="365"/>
        <end position="381"/>
    </location>
</feature>
<feature type="domain" description="FAD-binding 8" evidence="9">
    <location>
        <begin position="400"/>
        <end position="470"/>
    </location>
</feature>
<feature type="region of interest" description="Disordered" evidence="6">
    <location>
        <begin position="581"/>
        <end position="604"/>
    </location>
</feature>
<dbReference type="PANTHER" id="PTHR11972:SF69">
    <property type="entry name" value="FERRIC REDUCTION OXIDASE 6-RELATED"/>
    <property type="match status" value="1"/>
</dbReference>
<evidence type="ECO:0000256" key="5">
    <source>
        <dbReference type="ARBA" id="ARBA00023136"/>
    </source>
</evidence>
<gene>
    <name evidence="10" type="ORF">g.76626</name>
</gene>
<feature type="transmembrane region" description="Helical" evidence="7">
    <location>
        <begin position="674"/>
        <end position="700"/>
    </location>
</feature>
<dbReference type="AlphaFoldDB" id="A0A1D1ZZ89"/>
<keyword evidence="4" id="KW-0560">Oxidoreductase</keyword>
<feature type="transmembrane region" description="Helical" evidence="7">
    <location>
        <begin position="311"/>
        <end position="329"/>
    </location>
</feature>
<dbReference type="CDD" id="cd06186">
    <property type="entry name" value="NOX_Duox_like_FAD_NADP"/>
    <property type="match status" value="1"/>
</dbReference>
<dbReference type="InterPro" id="IPR050369">
    <property type="entry name" value="RBOH/FRE"/>
</dbReference>
<dbReference type="EMBL" id="GDKF01006577">
    <property type="protein sequence ID" value="JAT72045.1"/>
    <property type="molecule type" value="Transcribed_RNA"/>
</dbReference>
<dbReference type="PANTHER" id="PTHR11972">
    <property type="entry name" value="NADPH OXIDASE"/>
    <property type="match status" value="1"/>
</dbReference>
<dbReference type="Gene3D" id="3.40.50.80">
    <property type="entry name" value="Nucleotide-binding domain of ferredoxin-NADP reductase (FNR) module"/>
    <property type="match status" value="2"/>
</dbReference>
<protein>
    <recommendedName>
        <fullName evidence="11">FAD-binding FR-type domain-containing protein</fullName>
    </recommendedName>
</protein>
<feature type="transmembrane region" description="Helical" evidence="7">
    <location>
        <begin position="630"/>
        <end position="654"/>
    </location>
</feature>
<dbReference type="SFLD" id="SFLDS00052">
    <property type="entry name" value="Ferric_Reductase_Domain"/>
    <property type="match status" value="1"/>
</dbReference>
<dbReference type="GO" id="GO:0016491">
    <property type="term" value="F:oxidoreductase activity"/>
    <property type="evidence" value="ECO:0007669"/>
    <property type="project" value="UniProtKB-KW"/>
</dbReference>
<reference evidence="10" key="1">
    <citation type="submission" date="2015-08" db="EMBL/GenBank/DDBJ databases">
        <authorList>
            <person name="Babu N.S."/>
            <person name="Beckwith C.J."/>
            <person name="Beseler K.G."/>
            <person name="Brison A."/>
            <person name="Carone J.V."/>
            <person name="Caskin T.P."/>
            <person name="Diamond M."/>
            <person name="Durham M.E."/>
            <person name="Foxe J.M."/>
            <person name="Go M."/>
            <person name="Henderson B.A."/>
            <person name="Jones I.B."/>
            <person name="McGettigan J.A."/>
            <person name="Micheletti S.J."/>
            <person name="Nasrallah M.E."/>
            <person name="Ortiz D."/>
            <person name="Piller C.R."/>
            <person name="Privatt S.R."/>
            <person name="Schneider S.L."/>
            <person name="Sharp S."/>
            <person name="Smith T.C."/>
            <person name="Stanton J.D."/>
            <person name="Ullery H.E."/>
            <person name="Wilson R.J."/>
            <person name="Serrano M.G."/>
            <person name="Buck G."/>
            <person name="Lee V."/>
            <person name="Wang Y."/>
            <person name="Carvalho R."/>
            <person name="Voegtly L."/>
            <person name="Shi R."/>
            <person name="Duckworth R."/>
            <person name="Johnson A."/>
            <person name="Loviza R."/>
            <person name="Walstead R."/>
            <person name="Shah Z."/>
            <person name="Kiflezghi M."/>
            <person name="Wade K."/>
            <person name="Ball S.L."/>
            <person name="Bradley K.W."/>
            <person name="Asai D.J."/>
            <person name="Bowman C.A."/>
            <person name="Russell D.A."/>
            <person name="Pope W.H."/>
            <person name="Jacobs-Sera D."/>
            <person name="Hendrix R.W."/>
            <person name="Hatfull G.F."/>
        </authorList>
    </citation>
    <scope>NUCLEOTIDE SEQUENCE</scope>
</reference>
<dbReference type="InterPro" id="IPR013112">
    <property type="entry name" value="FAD-bd_8"/>
</dbReference>